<sequence length="258" mass="30112">MVVSSFWKEKYIIESKKNWDLFYKRNGVRFFRDRYWTLNETEQDGFYDLLKSWTDAAESEGRVLYMLEVGCGVGNTLFPILGLNNSICFYACDISDEAIRLLQENPVFDSKRIHCFVSDVSKEPLSCHIGNDTQVDVAILFFSLSAITPAYHKVVVNNISSVLRPGGWILFRDFCEGDLAQRRFSKENQVDDQWFVRQDGTFSYFFSIDQVQQLFQAQGLKTETLKTVERRIENRKLGKSMERRWLQGCFQRKASSDM</sequence>
<gene>
    <name evidence="6" type="ORF">GpartN1_g1497.t1</name>
</gene>
<evidence type="ECO:0000256" key="4">
    <source>
        <dbReference type="PIRNR" id="PIRNR037755"/>
    </source>
</evidence>
<comment type="similarity">
    <text evidence="1 4">Belongs to the methyltransferase superfamily. METL family.</text>
</comment>
<keyword evidence="2 4" id="KW-0489">Methyltransferase</keyword>
<evidence type="ECO:0000259" key="5">
    <source>
        <dbReference type="Pfam" id="PF08242"/>
    </source>
</evidence>
<dbReference type="Pfam" id="PF08242">
    <property type="entry name" value="Methyltransf_12"/>
    <property type="match status" value="1"/>
</dbReference>
<dbReference type="PANTHER" id="PTHR22809:SF5">
    <property type="entry name" value="TRNA N(3)-METHYLCYTIDINE METHYLTRANSFERASE METTL6"/>
    <property type="match status" value="1"/>
</dbReference>
<protein>
    <recommendedName>
        <fullName evidence="4">tRNA N(3)-methylcytidine methyltransferase</fullName>
        <ecNumber evidence="4">2.1.1.-</ecNumber>
    </recommendedName>
</protein>
<proteinExistence type="inferred from homology"/>
<comment type="function">
    <text evidence="4">S-adenosyl-L-methionine-dependent methyltransferase.</text>
</comment>
<keyword evidence="3 4" id="KW-0808">Transferase</keyword>
<dbReference type="PIRSF" id="PIRSF037755">
    <property type="entry name" value="Mettl2_prd"/>
    <property type="match status" value="1"/>
</dbReference>
<dbReference type="GO" id="GO:0008173">
    <property type="term" value="F:RNA methyltransferase activity"/>
    <property type="evidence" value="ECO:0007669"/>
    <property type="project" value="UniProtKB-ARBA"/>
</dbReference>
<dbReference type="PANTHER" id="PTHR22809">
    <property type="entry name" value="METHYLTRANSFERASE-RELATED"/>
    <property type="match status" value="1"/>
</dbReference>
<dbReference type="GO" id="GO:0008757">
    <property type="term" value="F:S-adenosylmethionine-dependent methyltransferase activity"/>
    <property type="evidence" value="ECO:0007669"/>
    <property type="project" value="UniProtKB-ARBA"/>
</dbReference>
<dbReference type="GO" id="GO:0032259">
    <property type="term" value="P:methylation"/>
    <property type="evidence" value="ECO:0007669"/>
    <property type="project" value="UniProtKB-KW"/>
</dbReference>
<reference evidence="6" key="1">
    <citation type="journal article" date="2022" name="Proc. Natl. Acad. Sci. U.S.A.">
        <title>Life cycle and functional genomics of the unicellular red alga Galdieria for elucidating algal and plant evolution and industrial use.</title>
        <authorList>
            <person name="Hirooka S."/>
            <person name="Itabashi T."/>
            <person name="Ichinose T.M."/>
            <person name="Onuma R."/>
            <person name="Fujiwara T."/>
            <person name="Yamashita S."/>
            <person name="Jong L.W."/>
            <person name="Tomita R."/>
            <person name="Iwane A.H."/>
            <person name="Miyagishima S.Y."/>
        </authorList>
    </citation>
    <scope>NUCLEOTIDE SEQUENCE</scope>
    <source>
        <strain evidence="6">NBRC 102759</strain>
    </source>
</reference>
<dbReference type="InterPro" id="IPR029063">
    <property type="entry name" value="SAM-dependent_MTases_sf"/>
</dbReference>
<dbReference type="Gene3D" id="3.40.50.150">
    <property type="entry name" value="Vaccinia Virus protein VP39"/>
    <property type="match status" value="1"/>
</dbReference>
<reference evidence="6" key="2">
    <citation type="submission" date="2022-01" db="EMBL/GenBank/DDBJ databases">
        <authorList>
            <person name="Hirooka S."/>
            <person name="Miyagishima S.Y."/>
        </authorList>
    </citation>
    <scope>NUCLEOTIDE SEQUENCE</scope>
    <source>
        <strain evidence="6">NBRC 102759</strain>
    </source>
</reference>
<evidence type="ECO:0000256" key="2">
    <source>
        <dbReference type="ARBA" id="ARBA00022603"/>
    </source>
</evidence>
<evidence type="ECO:0000313" key="7">
    <source>
        <dbReference type="Proteomes" id="UP001061958"/>
    </source>
</evidence>
<keyword evidence="7" id="KW-1185">Reference proteome</keyword>
<dbReference type="OrthoDB" id="417697at2759"/>
<dbReference type="EC" id="2.1.1.-" evidence="4"/>
<organism evidence="6 7">
    <name type="scientific">Galdieria partita</name>
    <dbReference type="NCBI Taxonomy" id="83374"/>
    <lineage>
        <taxon>Eukaryota</taxon>
        <taxon>Rhodophyta</taxon>
        <taxon>Bangiophyceae</taxon>
        <taxon>Galdieriales</taxon>
        <taxon>Galdieriaceae</taxon>
        <taxon>Galdieria</taxon>
    </lineage>
</organism>
<name>A0A9C7PTR7_9RHOD</name>
<accession>A0A9C7PTR7</accession>
<feature type="domain" description="Methyltransferase type 12" evidence="5">
    <location>
        <begin position="67"/>
        <end position="169"/>
    </location>
</feature>
<evidence type="ECO:0000256" key="1">
    <source>
        <dbReference type="ARBA" id="ARBA00009725"/>
    </source>
</evidence>
<evidence type="ECO:0000256" key="3">
    <source>
        <dbReference type="ARBA" id="ARBA00022679"/>
    </source>
</evidence>
<dbReference type="InterPro" id="IPR026113">
    <property type="entry name" value="METTL2/6/8-like"/>
</dbReference>
<dbReference type="AlphaFoldDB" id="A0A9C7PTR7"/>
<dbReference type="InterPro" id="IPR013217">
    <property type="entry name" value="Methyltransf_12"/>
</dbReference>
<dbReference type="CDD" id="cd02440">
    <property type="entry name" value="AdoMet_MTases"/>
    <property type="match status" value="1"/>
</dbReference>
<dbReference type="SUPFAM" id="SSF53335">
    <property type="entry name" value="S-adenosyl-L-methionine-dependent methyltransferases"/>
    <property type="match status" value="1"/>
</dbReference>
<dbReference type="EMBL" id="BQMJ01000010">
    <property type="protein sequence ID" value="GJQ09706.1"/>
    <property type="molecule type" value="Genomic_DNA"/>
</dbReference>
<evidence type="ECO:0000313" key="6">
    <source>
        <dbReference type="EMBL" id="GJQ09706.1"/>
    </source>
</evidence>
<comment type="caution">
    <text evidence="6">The sequence shown here is derived from an EMBL/GenBank/DDBJ whole genome shotgun (WGS) entry which is preliminary data.</text>
</comment>
<dbReference type="Proteomes" id="UP001061958">
    <property type="component" value="Unassembled WGS sequence"/>
</dbReference>